<evidence type="ECO:0000313" key="1">
    <source>
        <dbReference type="EMBL" id="SCX18744.1"/>
    </source>
</evidence>
<proteinExistence type="predicted"/>
<accession>A0A1R3TI44</accession>
<gene>
    <name evidence="1" type="ORF">DSM25559_1763</name>
</gene>
<reference evidence="2" key="1">
    <citation type="submission" date="2016-10" db="EMBL/GenBank/DDBJ databases">
        <authorList>
            <person name="Wibberg D."/>
        </authorList>
    </citation>
    <scope>NUCLEOTIDE SEQUENCE [LARGE SCALE GENOMIC DNA]</scope>
</reference>
<evidence type="ECO:0000313" key="2">
    <source>
        <dbReference type="Proteomes" id="UP000187891"/>
    </source>
</evidence>
<dbReference type="AlphaFoldDB" id="A0A1R3TI44"/>
<dbReference type="EMBL" id="FMUE01000003">
    <property type="protein sequence ID" value="SCX18744.1"/>
    <property type="molecule type" value="Genomic_DNA"/>
</dbReference>
<dbReference type="Proteomes" id="UP000187891">
    <property type="component" value="Unassembled WGS sequence"/>
</dbReference>
<name>A0A1R3TI44_9HYPH</name>
<protein>
    <submittedName>
        <fullName evidence="1">Uncharacterized protein</fullName>
    </submittedName>
</protein>
<organism evidence="1 2">
    <name type="scientific">Agrobacterium rosae</name>
    <dbReference type="NCBI Taxonomy" id="1972867"/>
    <lineage>
        <taxon>Bacteria</taxon>
        <taxon>Pseudomonadati</taxon>
        <taxon>Pseudomonadota</taxon>
        <taxon>Alphaproteobacteria</taxon>
        <taxon>Hyphomicrobiales</taxon>
        <taxon>Rhizobiaceae</taxon>
        <taxon>Rhizobium/Agrobacterium group</taxon>
        <taxon>Agrobacterium</taxon>
    </lineage>
</organism>
<sequence length="153" mass="16229">MTTKGVNVADFTTVNPKSGGFHTGKSINDKMELGIHKLIYVAVGTGLLTTFTSNELHASGAYSELGKSGKFDISVTPDGSLFQVAVSITGDYADQSRKFAATATQADAHTVRLDQQGGDLSLTLKQNNGGFIEKSKIDITISWQSIGLYVQPA</sequence>